<dbReference type="PANTHER" id="PTHR33478">
    <property type="entry name" value="EXTRACELLULAR METALLOPROTEINASE MEP"/>
    <property type="match status" value="1"/>
</dbReference>
<dbReference type="OrthoDB" id="5377264at2"/>
<dbReference type="InterPro" id="IPR050371">
    <property type="entry name" value="Fungal_virulence_M36"/>
</dbReference>
<evidence type="ECO:0000256" key="1">
    <source>
        <dbReference type="ARBA" id="ARBA00001947"/>
    </source>
</evidence>
<keyword evidence="8" id="KW-0378">Hydrolase</keyword>
<proteinExistence type="inferred from homology"/>
<evidence type="ECO:0000259" key="13">
    <source>
        <dbReference type="Pfam" id="PF02225"/>
    </source>
</evidence>
<dbReference type="CDD" id="cd09596">
    <property type="entry name" value="M36"/>
    <property type="match status" value="1"/>
</dbReference>
<feature type="domain" description="PA" evidence="13">
    <location>
        <begin position="474"/>
        <end position="568"/>
    </location>
</feature>
<comment type="subcellular location">
    <subcellularLocation>
        <location evidence="2">Secreted</location>
    </subcellularLocation>
</comment>
<dbReference type="Proteomes" id="UP000199702">
    <property type="component" value="Unassembled WGS sequence"/>
</dbReference>
<dbReference type="CDD" id="cd04818">
    <property type="entry name" value="PA_subtilisin_1"/>
    <property type="match status" value="1"/>
</dbReference>
<feature type="chain" id="PRO_5011582089" evidence="12">
    <location>
        <begin position="19"/>
        <end position="918"/>
    </location>
</feature>
<dbReference type="NCBIfam" id="TIGR04183">
    <property type="entry name" value="Por_Secre_tail"/>
    <property type="match status" value="1"/>
</dbReference>
<dbReference type="Pfam" id="PF18962">
    <property type="entry name" value="Por_Secre_tail"/>
    <property type="match status" value="1"/>
</dbReference>
<dbReference type="Gene3D" id="2.60.40.3080">
    <property type="match status" value="1"/>
</dbReference>
<dbReference type="NCBIfam" id="NF038113">
    <property type="entry name" value="T9SSA_dep_M36"/>
    <property type="match status" value="1"/>
</dbReference>
<dbReference type="GO" id="GO:0006508">
    <property type="term" value="P:proteolysis"/>
    <property type="evidence" value="ECO:0007669"/>
    <property type="project" value="UniProtKB-KW"/>
</dbReference>
<evidence type="ECO:0000256" key="2">
    <source>
        <dbReference type="ARBA" id="ARBA00004613"/>
    </source>
</evidence>
<dbReference type="Gene3D" id="3.50.30.30">
    <property type="match status" value="1"/>
</dbReference>
<gene>
    <name evidence="15" type="ORF">SAMN05660918_2855</name>
</gene>
<keyword evidence="16" id="KW-1185">Reference proteome</keyword>
<dbReference type="Pfam" id="PF02128">
    <property type="entry name" value="Peptidase_M36"/>
    <property type="match status" value="1"/>
</dbReference>
<keyword evidence="10" id="KW-0482">Metalloprotease</keyword>
<dbReference type="Pfam" id="PF02225">
    <property type="entry name" value="PA"/>
    <property type="match status" value="1"/>
</dbReference>
<evidence type="ECO:0000256" key="9">
    <source>
        <dbReference type="ARBA" id="ARBA00022833"/>
    </source>
</evidence>
<accession>A0A1H6XIQ2</accession>
<evidence type="ECO:0000256" key="8">
    <source>
        <dbReference type="ARBA" id="ARBA00022801"/>
    </source>
</evidence>
<sequence>MKKLLLLVFVFFTAFGFSQNPNQKIQSYINQNLNKLNVSSAEATNWLIESETSSESTGITNYLVMQTHNNIKVDNSYVYFWIKNGEIINSPEGFISNVSSKVNTANPALGVVEGFSSALLKLNESSFSSSILTSDKNKYRLSNGTQTEDPIRAELVYFPNENGDLVLSWSYEFYSQNGNHLWKVKIDATNGSLLEKFDLVHNCSFGPKHNHSATCAGSVKSFDSSKLFKNQAVETLLTPGTTNYRVIPWNYESPNHSARQLITNPEATTVLAPSTLAASPNGWHNASTTVGGSTASLLYGYSRGNNVFAYSDYTNANPTNPTTYANASAGTYPNLTFDFPYGGTGTAATTYINAAITNLFYQNNVMHDLWYQYGFNEANRNFQAANYGRGGSQNDAVNAEAQDASQGTTPTLNNANFSTPGDGGKPRMQMYLWDVGPTPRFLTINSPASIAGEYLATNNAFSPGNVALLPSPGVTQDLVLYDDGTPDNSDGCTAAVNGAALSGKIAVIRRGVCPFVEKVKNAQNAGAIAVIMVNNDTAAPDQLVNMGGADATITIPAIFVSYNVGEAIIAQMALGTVNGKIKNDPTGFINSDGDFDNGVIAHEYGHGISTRLVGGGAGLGGSAEQPGEGWSDWLWLVMQIKPGDTRNDARGIGTFVENQATNGPGIRQYRYSTNMAVNPHTFADTNDMWYTDANDIDRVDVHSVGSVWCAMLWDLAWNFIDRYGYDSNIYNGTGGNNKVMRLIINAMKLTPANPSLVQCRDAILQADLNTTVGQAAGQNYCIIWETFARRGLGLAATSNSTAGVAGIQDQVEDFTVPTPGATPATGSNCILANDYFQNSDLFRIYPNPSNGLVNINIANYVGDLQISVYDLNGRQVYNQNVANFNNTNAINLESLSSGVYVLKLNGEDLNHSEKIILE</sequence>
<dbReference type="SUPFAM" id="SSF55486">
    <property type="entry name" value="Metalloproteases ('zincins'), catalytic domain"/>
    <property type="match status" value="1"/>
</dbReference>
<dbReference type="InterPro" id="IPR046450">
    <property type="entry name" value="PA_dom_sf"/>
</dbReference>
<dbReference type="Gene3D" id="1.10.390.10">
    <property type="entry name" value="Neutral Protease Domain 2"/>
    <property type="match status" value="1"/>
</dbReference>
<dbReference type="RefSeq" id="WP_091315300.1">
    <property type="nucleotide sequence ID" value="NZ_CBCSJU010000003.1"/>
</dbReference>
<keyword evidence="6" id="KW-0479">Metal-binding</keyword>
<evidence type="ECO:0000313" key="16">
    <source>
        <dbReference type="Proteomes" id="UP000199702"/>
    </source>
</evidence>
<dbReference type="InterPro" id="IPR027268">
    <property type="entry name" value="Peptidase_M4/M1_CTD_sf"/>
</dbReference>
<keyword evidence="9" id="KW-0862">Zinc</keyword>
<dbReference type="AlphaFoldDB" id="A0A1H6XIQ2"/>
<name>A0A1H6XIQ2_9FLAO</name>
<keyword evidence="5" id="KW-0645">Protease</keyword>
<dbReference type="InterPro" id="IPR001842">
    <property type="entry name" value="Peptidase_M36"/>
</dbReference>
<feature type="domain" description="Secretion system C-terminal sorting" evidence="14">
    <location>
        <begin position="844"/>
        <end position="916"/>
    </location>
</feature>
<keyword evidence="11" id="KW-0865">Zymogen</keyword>
<evidence type="ECO:0000259" key="14">
    <source>
        <dbReference type="Pfam" id="PF18962"/>
    </source>
</evidence>
<evidence type="ECO:0000256" key="12">
    <source>
        <dbReference type="SAM" id="SignalP"/>
    </source>
</evidence>
<dbReference type="GO" id="GO:0005615">
    <property type="term" value="C:extracellular space"/>
    <property type="evidence" value="ECO:0007669"/>
    <property type="project" value="InterPro"/>
</dbReference>
<evidence type="ECO:0000313" key="15">
    <source>
        <dbReference type="EMBL" id="SEJ28026.1"/>
    </source>
</evidence>
<reference evidence="16" key="1">
    <citation type="submission" date="2016-10" db="EMBL/GenBank/DDBJ databases">
        <authorList>
            <person name="Varghese N."/>
            <person name="Submissions S."/>
        </authorList>
    </citation>
    <scope>NUCLEOTIDE SEQUENCE [LARGE SCALE GENOMIC DNA]</scope>
    <source>
        <strain evidence="16">DSM 17934</strain>
    </source>
</reference>
<keyword evidence="4" id="KW-0964">Secreted</keyword>
<protein>
    <submittedName>
        <fullName evidence="15">Por secretion system C-terminal sorting domain-containing protein</fullName>
    </submittedName>
</protein>
<evidence type="ECO:0000256" key="5">
    <source>
        <dbReference type="ARBA" id="ARBA00022670"/>
    </source>
</evidence>
<dbReference type="InterPro" id="IPR026444">
    <property type="entry name" value="Secre_tail"/>
</dbReference>
<organism evidence="15 16">
    <name type="scientific">Flavobacterium terrigena</name>
    <dbReference type="NCBI Taxonomy" id="402734"/>
    <lineage>
        <taxon>Bacteria</taxon>
        <taxon>Pseudomonadati</taxon>
        <taxon>Bacteroidota</taxon>
        <taxon>Flavobacteriia</taxon>
        <taxon>Flavobacteriales</taxon>
        <taxon>Flavobacteriaceae</taxon>
        <taxon>Flavobacterium</taxon>
    </lineage>
</organism>
<comment type="similarity">
    <text evidence="3">Belongs to the peptidase M36 family.</text>
</comment>
<evidence type="ECO:0000256" key="6">
    <source>
        <dbReference type="ARBA" id="ARBA00022723"/>
    </source>
</evidence>
<evidence type="ECO:0000256" key="3">
    <source>
        <dbReference type="ARBA" id="ARBA00006006"/>
    </source>
</evidence>
<evidence type="ECO:0000256" key="10">
    <source>
        <dbReference type="ARBA" id="ARBA00023049"/>
    </source>
</evidence>
<dbReference type="STRING" id="402734.SAMN05660918_2855"/>
<dbReference type="PANTHER" id="PTHR33478:SF1">
    <property type="entry name" value="EXTRACELLULAR METALLOPROTEINASE MEP"/>
    <property type="match status" value="1"/>
</dbReference>
<comment type="cofactor">
    <cofactor evidence="1">
        <name>Zn(2+)</name>
        <dbReference type="ChEBI" id="CHEBI:29105"/>
    </cofactor>
</comment>
<dbReference type="SUPFAM" id="SSF52025">
    <property type="entry name" value="PA domain"/>
    <property type="match status" value="1"/>
</dbReference>
<keyword evidence="7 12" id="KW-0732">Signal</keyword>
<dbReference type="GO" id="GO:0008270">
    <property type="term" value="F:zinc ion binding"/>
    <property type="evidence" value="ECO:0007669"/>
    <property type="project" value="InterPro"/>
</dbReference>
<dbReference type="EMBL" id="FNYA01000008">
    <property type="protein sequence ID" value="SEJ28026.1"/>
    <property type="molecule type" value="Genomic_DNA"/>
</dbReference>
<dbReference type="GO" id="GO:0004222">
    <property type="term" value="F:metalloendopeptidase activity"/>
    <property type="evidence" value="ECO:0007669"/>
    <property type="project" value="InterPro"/>
</dbReference>
<dbReference type="InterPro" id="IPR003137">
    <property type="entry name" value="PA_domain"/>
</dbReference>
<evidence type="ECO:0000256" key="11">
    <source>
        <dbReference type="ARBA" id="ARBA00023145"/>
    </source>
</evidence>
<feature type="signal peptide" evidence="12">
    <location>
        <begin position="1"/>
        <end position="18"/>
    </location>
</feature>
<evidence type="ECO:0000256" key="7">
    <source>
        <dbReference type="ARBA" id="ARBA00022729"/>
    </source>
</evidence>
<dbReference type="Gene3D" id="3.10.170.10">
    <property type="match status" value="1"/>
</dbReference>
<evidence type="ECO:0000256" key="4">
    <source>
        <dbReference type="ARBA" id="ARBA00022525"/>
    </source>
</evidence>